<evidence type="ECO:0000313" key="3">
    <source>
        <dbReference type="Proteomes" id="UP000634136"/>
    </source>
</evidence>
<feature type="transmembrane region" description="Helical" evidence="1">
    <location>
        <begin position="21"/>
        <end position="40"/>
    </location>
</feature>
<keyword evidence="1" id="KW-0472">Membrane</keyword>
<gene>
    <name evidence="2" type="ORF">G2W53_022470</name>
</gene>
<comment type="caution">
    <text evidence="2">The sequence shown here is derived from an EMBL/GenBank/DDBJ whole genome shotgun (WGS) entry which is preliminary data.</text>
</comment>
<keyword evidence="3" id="KW-1185">Reference proteome</keyword>
<sequence length="106" mass="11269">MGRFENFGELIMNGDSNTIGAVIIVGSVVIGIVILLKPGVKDGVVEAVMSMKLILQDELHKKIILLCSCATACGVVILGSKIIFRSLLSSPSRTLLPMSVNTEQVL</sequence>
<dbReference type="EMBL" id="JAAIUW010000007">
    <property type="protein sequence ID" value="KAF7824326.1"/>
    <property type="molecule type" value="Genomic_DNA"/>
</dbReference>
<keyword evidence="1" id="KW-1133">Transmembrane helix</keyword>
<proteinExistence type="predicted"/>
<dbReference type="AlphaFoldDB" id="A0A834TNS1"/>
<evidence type="ECO:0000256" key="1">
    <source>
        <dbReference type="SAM" id="Phobius"/>
    </source>
</evidence>
<accession>A0A834TNS1</accession>
<protein>
    <submittedName>
        <fullName evidence="2">Uncharacterized protein</fullName>
    </submittedName>
</protein>
<name>A0A834TNS1_9FABA</name>
<dbReference type="Proteomes" id="UP000634136">
    <property type="component" value="Unassembled WGS sequence"/>
</dbReference>
<feature type="transmembrane region" description="Helical" evidence="1">
    <location>
        <begin position="63"/>
        <end position="84"/>
    </location>
</feature>
<keyword evidence="1" id="KW-0812">Transmembrane</keyword>
<organism evidence="2 3">
    <name type="scientific">Senna tora</name>
    <dbReference type="NCBI Taxonomy" id="362788"/>
    <lineage>
        <taxon>Eukaryota</taxon>
        <taxon>Viridiplantae</taxon>
        <taxon>Streptophyta</taxon>
        <taxon>Embryophyta</taxon>
        <taxon>Tracheophyta</taxon>
        <taxon>Spermatophyta</taxon>
        <taxon>Magnoliopsida</taxon>
        <taxon>eudicotyledons</taxon>
        <taxon>Gunneridae</taxon>
        <taxon>Pentapetalae</taxon>
        <taxon>rosids</taxon>
        <taxon>fabids</taxon>
        <taxon>Fabales</taxon>
        <taxon>Fabaceae</taxon>
        <taxon>Caesalpinioideae</taxon>
        <taxon>Cassia clade</taxon>
        <taxon>Senna</taxon>
    </lineage>
</organism>
<reference evidence="2" key="1">
    <citation type="submission" date="2020-09" db="EMBL/GenBank/DDBJ databases">
        <title>Genome-Enabled Discovery of Anthraquinone Biosynthesis in Senna tora.</title>
        <authorList>
            <person name="Kang S.-H."/>
            <person name="Pandey R.P."/>
            <person name="Lee C.-M."/>
            <person name="Sim J.-S."/>
            <person name="Jeong J.-T."/>
            <person name="Choi B.-S."/>
            <person name="Jung M."/>
            <person name="Ginzburg D."/>
            <person name="Zhao K."/>
            <person name="Won S.Y."/>
            <person name="Oh T.-J."/>
            <person name="Yu Y."/>
            <person name="Kim N.-H."/>
            <person name="Lee O.R."/>
            <person name="Lee T.-H."/>
            <person name="Bashyal P."/>
            <person name="Kim T.-S."/>
            <person name="Lee W.-H."/>
            <person name="Kawkins C."/>
            <person name="Kim C.-K."/>
            <person name="Kim J.S."/>
            <person name="Ahn B.O."/>
            <person name="Rhee S.Y."/>
            <person name="Sohng J.K."/>
        </authorList>
    </citation>
    <scope>NUCLEOTIDE SEQUENCE</scope>
    <source>
        <tissue evidence="2">Leaf</tissue>
    </source>
</reference>
<evidence type="ECO:0000313" key="2">
    <source>
        <dbReference type="EMBL" id="KAF7824326.1"/>
    </source>
</evidence>